<dbReference type="Pfam" id="PF10280">
    <property type="entry name" value="Med11"/>
    <property type="match status" value="1"/>
</dbReference>
<dbReference type="Proteomes" id="UP001172155">
    <property type="component" value="Unassembled WGS sequence"/>
</dbReference>
<dbReference type="Gene3D" id="1.10.287.3490">
    <property type="match status" value="1"/>
</dbReference>
<feature type="region of interest" description="Disordered" evidence="5">
    <location>
        <begin position="52"/>
        <end position="73"/>
    </location>
</feature>
<evidence type="ECO:0000256" key="5">
    <source>
        <dbReference type="SAM" id="MobiDB-lite"/>
    </source>
</evidence>
<dbReference type="AlphaFoldDB" id="A0AA40FBH2"/>
<evidence type="ECO:0000256" key="2">
    <source>
        <dbReference type="ARBA" id="ARBA00008186"/>
    </source>
</evidence>
<evidence type="ECO:0000256" key="4">
    <source>
        <dbReference type="RuleBase" id="RU364147"/>
    </source>
</evidence>
<organism evidence="6 7">
    <name type="scientific">Schizothecium vesticola</name>
    <dbReference type="NCBI Taxonomy" id="314040"/>
    <lineage>
        <taxon>Eukaryota</taxon>
        <taxon>Fungi</taxon>
        <taxon>Dikarya</taxon>
        <taxon>Ascomycota</taxon>
        <taxon>Pezizomycotina</taxon>
        <taxon>Sordariomycetes</taxon>
        <taxon>Sordariomycetidae</taxon>
        <taxon>Sordariales</taxon>
        <taxon>Schizotheciaceae</taxon>
        <taxon>Schizothecium</taxon>
    </lineage>
</organism>
<keyword evidence="4" id="KW-0010">Activator</keyword>
<protein>
    <recommendedName>
        <fullName evidence="4">Mediator of RNA polymerase II transcription subunit 11</fullName>
    </recommendedName>
    <alternativeName>
        <fullName evidence="4">Mediator complex subunit 11</fullName>
    </alternativeName>
</protein>
<keyword evidence="4" id="KW-0805">Transcription regulation</keyword>
<dbReference type="GO" id="GO:0003712">
    <property type="term" value="F:transcription coregulator activity"/>
    <property type="evidence" value="ECO:0007669"/>
    <property type="project" value="InterPro"/>
</dbReference>
<evidence type="ECO:0000256" key="3">
    <source>
        <dbReference type="ARBA" id="ARBA00023242"/>
    </source>
</evidence>
<feature type="compositionally biased region" description="Low complexity" evidence="5">
    <location>
        <begin position="145"/>
        <end position="156"/>
    </location>
</feature>
<keyword evidence="3 4" id="KW-0539">Nucleus</keyword>
<comment type="subcellular location">
    <subcellularLocation>
        <location evidence="1 4">Nucleus</location>
    </subcellularLocation>
</comment>
<comment type="similarity">
    <text evidence="2 4">Belongs to the Mediator complex subunit 11 family.</text>
</comment>
<keyword evidence="4" id="KW-0804">Transcription</keyword>
<feature type="region of interest" description="Disordered" evidence="5">
    <location>
        <begin position="1"/>
        <end position="22"/>
    </location>
</feature>
<feature type="compositionally biased region" description="Low complexity" evidence="5">
    <location>
        <begin position="63"/>
        <end position="73"/>
    </location>
</feature>
<evidence type="ECO:0000313" key="7">
    <source>
        <dbReference type="Proteomes" id="UP001172155"/>
    </source>
</evidence>
<gene>
    <name evidence="4" type="primary">MED11</name>
    <name evidence="6" type="ORF">B0T18DRAFT_425075</name>
</gene>
<comment type="caution">
    <text evidence="6">The sequence shown here is derived from an EMBL/GenBank/DDBJ whole genome shotgun (WGS) entry which is preliminary data.</text>
</comment>
<feature type="compositionally biased region" description="Low complexity" evidence="5">
    <location>
        <begin position="1"/>
        <end position="10"/>
    </location>
</feature>
<comment type="subunit">
    <text evidence="4">Component of the Mediator complex.</text>
</comment>
<reference evidence="6" key="1">
    <citation type="submission" date="2023-06" db="EMBL/GenBank/DDBJ databases">
        <title>Genome-scale phylogeny and comparative genomics of the fungal order Sordariales.</title>
        <authorList>
            <consortium name="Lawrence Berkeley National Laboratory"/>
            <person name="Hensen N."/>
            <person name="Bonometti L."/>
            <person name="Westerberg I."/>
            <person name="Brannstrom I.O."/>
            <person name="Guillou S."/>
            <person name="Cros-Aarteil S."/>
            <person name="Calhoun S."/>
            <person name="Haridas S."/>
            <person name="Kuo A."/>
            <person name="Mondo S."/>
            <person name="Pangilinan J."/>
            <person name="Riley R."/>
            <person name="LaButti K."/>
            <person name="Andreopoulos B."/>
            <person name="Lipzen A."/>
            <person name="Chen C."/>
            <person name="Yanf M."/>
            <person name="Daum C."/>
            <person name="Ng V."/>
            <person name="Clum A."/>
            <person name="Steindorff A."/>
            <person name="Ohm R."/>
            <person name="Martin F."/>
            <person name="Silar P."/>
            <person name="Natvig D."/>
            <person name="Lalanne C."/>
            <person name="Gautier V."/>
            <person name="Ament-velasquez S.L."/>
            <person name="Kruys A."/>
            <person name="Hutchinson M.I."/>
            <person name="Powell A.J."/>
            <person name="Barry K."/>
            <person name="Miller A.N."/>
            <person name="Grigoriev I.V."/>
            <person name="Debuchy R."/>
            <person name="Gladieux P."/>
            <person name="Thoren M.H."/>
            <person name="Johannesson H."/>
        </authorList>
    </citation>
    <scope>NUCLEOTIDE SEQUENCE</scope>
    <source>
        <strain evidence="6">SMH3187-1</strain>
    </source>
</reference>
<accession>A0AA40FBH2</accession>
<feature type="region of interest" description="Disordered" evidence="5">
    <location>
        <begin position="118"/>
        <end position="156"/>
    </location>
</feature>
<name>A0AA40FBH2_9PEZI</name>
<sequence length="210" mass="21731">MAAHDPSFDPANPPPPNVHDPFTTAERIQQLSAVDKDISSLLHHTSLALRCIANPPTDPDAPSPSSSDSADPLSNFKLAQSDFINTLDRIDKVLKRHIFALEEAGIITLRGVGGGGEGAQVDGGPAGGGQDGGAKDGPVGGAAGGSSSSSSKAVVARLDPDGMGRIGAFDVGHLNMASSAVERDMEGELWAKTRGVLVEEEKEKEGRMEE</sequence>
<keyword evidence="7" id="KW-1185">Reference proteome</keyword>
<dbReference type="InterPro" id="IPR019404">
    <property type="entry name" value="Mediator_Med11"/>
</dbReference>
<comment type="function">
    <text evidence="4">Component of the Mediator complex, a coactivator involved in the regulated transcription of nearly all RNA polymerase II-dependent genes. Mediator functions as a bridge to convey information from gene-specific regulatory proteins to the basal RNA polymerase II transcription machinery. Mediator is recruited to promoters by direct interactions with regulatory proteins and serves as a scaffold for the assembly of a functional pre-initiation complex with RNA polymerase II and the general transcription factors.</text>
</comment>
<evidence type="ECO:0000313" key="6">
    <source>
        <dbReference type="EMBL" id="KAK0754728.1"/>
    </source>
</evidence>
<dbReference type="GO" id="GO:0016592">
    <property type="term" value="C:mediator complex"/>
    <property type="evidence" value="ECO:0007669"/>
    <property type="project" value="InterPro"/>
</dbReference>
<dbReference type="GO" id="GO:0006357">
    <property type="term" value="P:regulation of transcription by RNA polymerase II"/>
    <property type="evidence" value="ECO:0007669"/>
    <property type="project" value="InterPro"/>
</dbReference>
<dbReference type="EMBL" id="JAUKUD010000001">
    <property type="protein sequence ID" value="KAK0754728.1"/>
    <property type="molecule type" value="Genomic_DNA"/>
</dbReference>
<evidence type="ECO:0000256" key="1">
    <source>
        <dbReference type="ARBA" id="ARBA00004123"/>
    </source>
</evidence>
<proteinExistence type="inferred from homology"/>